<evidence type="ECO:0000313" key="4">
    <source>
        <dbReference type="EMBL" id="MBB4221186.1"/>
    </source>
</evidence>
<dbReference type="GO" id="GO:0016747">
    <property type="term" value="F:acyltransferase activity, transferring groups other than amino-acyl groups"/>
    <property type="evidence" value="ECO:0007669"/>
    <property type="project" value="InterPro"/>
</dbReference>
<dbReference type="PANTHER" id="PTHR43877">
    <property type="entry name" value="AMINOALKYLPHOSPHONATE N-ACETYLTRANSFERASE-RELATED-RELATED"/>
    <property type="match status" value="1"/>
</dbReference>
<evidence type="ECO:0000313" key="5">
    <source>
        <dbReference type="Proteomes" id="UP000524450"/>
    </source>
</evidence>
<dbReference type="Proteomes" id="UP000524450">
    <property type="component" value="Unassembled WGS sequence"/>
</dbReference>
<dbReference type="Pfam" id="PF00583">
    <property type="entry name" value="Acetyltransf_1"/>
    <property type="match status" value="1"/>
</dbReference>
<evidence type="ECO:0000256" key="2">
    <source>
        <dbReference type="ARBA" id="ARBA00023315"/>
    </source>
</evidence>
<evidence type="ECO:0000256" key="1">
    <source>
        <dbReference type="ARBA" id="ARBA00022679"/>
    </source>
</evidence>
<organism evidence="4 5">
    <name type="scientific">Variovorax guangxiensis</name>
    <dbReference type="NCBI Taxonomy" id="1775474"/>
    <lineage>
        <taxon>Bacteria</taxon>
        <taxon>Pseudomonadati</taxon>
        <taxon>Pseudomonadota</taxon>
        <taxon>Betaproteobacteria</taxon>
        <taxon>Burkholderiales</taxon>
        <taxon>Comamonadaceae</taxon>
        <taxon>Variovorax</taxon>
    </lineage>
</organism>
<dbReference type="RefSeq" id="WP_221297475.1">
    <property type="nucleotide sequence ID" value="NZ_JACIFZ010000002.1"/>
</dbReference>
<dbReference type="InterPro" id="IPR016181">
    <property type="entry name" value="Acyl_CoA_acyltransferase"/>
</dbReference>
<feature type="domain" description="N-acetyltransferase" evidence="3">
    <location>
        <begin position="11"/>
        <end position="156"/>
    </location>
</feature>
<dbReference type="SUPFAM" id="SSF55729">
    <property type="entry name" value="Acyl-CoA N-acyltransferases (Nat)"/>
    <property type="match status" value="1"/>
</dbReference>
<accession>A0A840FF42</accession>
<protein>
    <submittedName>
        <fullName evidence="4">N-acetylglutamate synthase-like GNAT family acetyltransferase</fullName>
    </submittedName>
</protein>
<evidence type="ECO:0000259" key="3">
    <source>
        <dbReference type="PROSITE" id="PS51186"/>
    </source>
</evidence>
<proteinExistence type="predicted"/>
<sequence length="167" mass="18359">MDTTNAEASPTCIRRARPNDAKGIETLYGELVGSTHVRVLPERIAELENDTETALLVLEHEGALHATALLIFCSDVMYGAQPFAVVENIVVSAALRGRGLGTALLQRIEGECIARDCSKIMLLSAIERSEAHRFFERCGFSGSRKKGFVKYRREFRTTSNPVTSSAQ</sequence>
<dbReference type="InterPro" id="IPR050832">
    <property type="entry name" value="Bact_Acetyltransf"/>
</dbReference>
<dbReference type="PROSITE" id="PS51186">
    <property type="entry name" value="GNAT"/>
    <property type="match status" value="1"/>
</dbReference>
<name>A0A840FF42_9BURK</name>
<dbReference type="Gene3D" id="3.40.630.30">
    <property type="match status" value="1"/>
</dbReference>
<reference evidence="4 5" key="1">
    <citation type="submission" date="2020-08" db="EMBL/GenBank/DDBJ databases">
        <title>Genomic Encyclopedia of Type Strains, Phase IV (KMG-V): Genome sequencing to study the core and pangenomes of soil and plant-associated prokaryotes.</title>
        <authorList>
            <person name="Whitman W."/>
        </authorList>
    </citation>
    <scope>NUCLEOTIDE SEQUENCE [LARGE SCALE GENOMIC DNA]</scope>
    <source>
        <strain evidence="4 5">34/80</strain>
    </source>
</reference>
<keyword evidence="2" id="KW-0012">Acyltransferase</keyword>
<dbReference type="CDD" id="cd04301">
    <property type="entry name" value="NAT_SF"/>
    <property type="match status" value="1"/>
</dbReference>
<gene>
    <name evidence="4" type="ORF">GGD71_001946</name>
</gene>
<dbReference type="AlphaFoldDB" id="A0A840FF42"/>
<dbReference type="InterPro" id="IPR000182">
    <property type="entry name" value="GNAT_dom"/>
</dbReference>
<keyword evidence="1 4" id="KW-0808">Transferase</keyword>
<dbReference type="EMBL" id="JACIFZ010000002">
    <property type="protein sequence ID" value="MBB4221186.1"/>
    <property type="molecule type" value="Genomic_DNA"/>
</dbReference>
<comment type="caution">
    <text evidence="4">The sequence shown here is derived from an EMBL/GenBank/DDBJ whole genome shotgun (WGS) entry which is preliminary data.</text>
</comment>